<feature type="transmembrane region" description="Helical" evidence="9">
    <location>
        <begin position="110"/>
        <end position="132"/>
    </location>
</feature>
<feature type="transmembrane region" description="Helical" evidence="9">
    <location>
        <begin position="31"/>
        <end position="52"/>
    </location>
</feature>
<keyword evidence="3 9" id="KW-0813">Transport</keyword>
<evidence type="ECO:0000313" key="14">
    <source>
        <dbReference type="Proteomes" id="UP000434925"/>
    </source>
</evidence>
<accession>A0A1H1WDH7</accession>
<sequence length="260" mass="29627">MISYFSRVWGARYFWVHLALSDLRSRWRRSFFGVMWSIIQPLGLTLLLSLVFSKIFNADIVTYAPYVLSGIIVWDYIAANTVGGSLSFVQADAYIKQCNHPLAIYTLRTVVGSSIVLMLASVSLYVWVLVIMPQNFGWSWLATLTIFPVLAMIAWPVSTILAYFSTRFRDIPHALGLVMQALWFVSPVYFEAKMFQNGGLHALVDYNPIYHILQIIRAPLLQGQWPTFENYAFSLGTALLFALIAIMVGKKSERKVIFYL</sequence>
<dbReference type="GO" id="GO:0015774">
    <property type="term" value="P:polysaccharide transport"/>
    <property type="evidence" value="ECO:0007669"/>
    <property type="project" value="UniProtKB-KW"/>
</dbReference>
<evidence type="ECO:0000256" key="6">
    <source>
        <dbReference type="ARBA" id="ARBA00022989"/>
    </source>
</evidence>
<keyword evidence="7" id="KW-0762">Sugar transport</keyword>
<dbReference type="GO" id="GO:0015920">
    <property type="term" value="P:lipopolysaccharide transport"/>
    <property type="evidence" value="ECO:0007669"/>
    <property type="project" value="TreeGrafter"/>
</dbReference>
<keyword evidence="13" id="KW-1185">Reference proteome</keyword>
<keyword evidence="4 9" id="KW-1003">Cell membrane</keyword>
<evidence type="ECO:0000256" key="8">
    <source>
        <dbReference type="ARBA" id="ARBA00023136"/>
    </source>
</evidence>
<evidence type="ECO:0000313" key="11">
    <source>
        <dbReference type="EMBL" id="KAB0508734.1"/>
    </source>
</evidence>
<dbReference type="Pfam" id="PF01061">
    <property type="entry name" value="ABC2_membrane"/>
    <property type="match status" value="1"/>
</dbReference>
<dbReference type="PROSITE" id="PS51012">
    <property type="entry name" value="ABC_TM2"/>
    <property type="match status" value="1"/>
</dbReference>
<dbReference type="PANTHER" id="PTHR30413:SF10">
    <property type="entry name" value="CAPSULE POLYSACCHARIDE EXPORT INNER-MEMBRANE PROTEIN CTRC"/>
    <property type="match status" value="1"/>
</dbReference>
<comment type="subcellular location">
    <subcellularLocation>
        <location evidence="9">Cell inner membrane</location>
        <topology evidence="9">Multi-pass membrane protein</topology>
    </subcellularLocation>
    <subcellularLocation>
        <location evidence="1">Cell membrane</location>
        <topology evidence="1">Multi-pass membrane protein</topology>
    </subcellularLocation>
</comment>
<organism evidence="12 13">
    <name type="scientific">Pseudomonas lini</name>
    <dbReference type="NCBI Taxonomy" id="163011"/>
    <lineage>
        <taxon>Bacteria</taxon>
        <taxon>Pseudomonadati</taxon>
        <taxon>Pseudomonadota</taxon>
        <taxon>Gammaproteobacteria</taxon>
        <taxon>Pseudomonadales</taxon>
        <taxon>Pseudomonadaceae</taxon>
        <taxon>Pseudomonas</taxon>
    </lineage>
</organism>
<dbReference type="EMBL" id="LT629746">
    <property type="protein sequence ID" value="SDS95064.1"/>
    <property type="molecule type" value="Genomic_DNA"/>
</dbReference>
<dbReference type="RefSeq" id="WP_082157849.1">
    <property type="nucleotide sequence ID" value="NZ_JYLB01000004.1"/>
</dbReference>
<dbReference type="GO" id="GO:0005886">
    <property type="term" value="C:plasma membrane"/>
    <property type="evidence" value="ECO:0007669"/>
    <property type="project" value="UniProtKB-SubCell"/>
</dbReference>
<proteinExistence type="inferred from homology"/>
<evidence type="ECO:0000256" key="2">
    <source>
        <dbReference type="ARBA" id="ARBA00007783"/>
    </source>
</evidence>
<evidence type="ECO:0000259" key="10">
    <source>
        <dbReference type="PROSITE" id="PS51012"/>
    </source>
</evidence>
<reference evidence="11 14" key="3">
    <citation type="submission" date="2019-09" db="EMBL/GenBank/DDBJ databases">
        <title>Draft genome sequences of 48 bacterial type strains from the CCUG.</title>
        <authorList>
            <person name="Tunovic T."/>
            <person name="Pineiro-Iglesias B."/>
            <person name="Unosson C."/>
            <person name="Inganas E."/>
            <person name="Ohlen M."/>
            <person name="Cardew S."/>
            <person name="Jensie-Markopoulos S."/>
            <person name="Salva-Serra F."/>
            <person name="Jaen-Luchoro D."/>
            <person name="Karlsson R."/>
            <person name="Svensson-Stadler L."/>
            <person name="Chun J."/>
            <person name="Moore E."/>
        </authorList>
    </citation>
    <scope>NUCLEOTIDE SEQUENCE [LARGE SCALE GENOMIC DNA]</scope>
    <source>
        <strain evidence="11 14">CCUG 51522</strain>
    </source>
</reference>
<protein>
    <recommendedName>
        <fullName evidence="9">Transport permease protein</fullName>
    </recommendedName>
</protein>
<reference evidence="12" key="2">
    <citation type="submission" date="2016-10" db="EMBL/GenBank/DDBJ databases">
        <authorList>
            <person name="de Groot N.N."/>
        </authorList>
    </citation>
    <scope>NUCLEOTIDE SEQUENCE [LARGE SCALE GENOMIC DNA]</scope>
    <source>
        <strain evidence="12">BS3782</strain>
    </source>
</reference>
<dbReference type="AlphaFoldDB" id="A0A1H1WDH7"/>
<evidence type="ECO:0000256" key="9">
    <source>
        <dbReference type="RuleBase" id="RU361157"/>
    </source>
</evidence>
<feature type="transmembrane region" description="Helical" evidence="9">
    <location>
        <begin position="138"/>
        <end position="164"/>
    </location>
</feature>
<evidence type="ECO:0000256" key="3">
    <source>
        <dbReference type="ARBA" id="ARBA00022448"/>
    </source>
</evidence>
<evidence type="ECO:0000256" key="7">
    <source>
        <dbReference type="ARBA" id="ARBA00023047"/>
    </source>
</evidence>
<evidence type="ECO:0000313" key="13">
    <source>
        <dbReference type="Proteomes" id="UP000182814"/>
    </source>
</evidence>
<feature type="transmembrane region" description="Helical" evidence="9">
    <location>
        <begin position="171"/>
        <end position="190"/>
    </location>
</feature>
<feature type="transmembrane region" description="Helical" evidence="9">
    <location>
        <begin position="64"/>
        <end position="89"/>
    </location>
</feature>
<evidence type="ECO:0000256" key="4">
    <source>
        <dbReference type="ARBA" id="ARBA00022475"/>
    </source>
</evidence>
<keyword evidence="6 9" id="KW-1133">Transmembrane helix</keyword>
<dbReference type="GO" id="GO:0140359">
    <property type="term" value="F:ABC-type transporter activity"/>
    <property type="evidence" value="ECO:0007669"/>
    <property type="project" value="InterPro"/>
</dbReference>
<feature type="domain" description="ABC transmembrane type-2" evidence="10">
    <location>
        <begin position="32"/>
        <end position="252"/>
    </location>
</feature>
<gene>
    <name evidence="11" type="ORF">F7R14_03585</name>
    <name evidence="12" type="ORF">SAMN04490191_2746</name>
</gene>
<evidence type="ECO:0000256" key="5">
    <source>
        <dbReference type="ARBA" id="ARBA00022692"/>
    </source>
</evidence>
<name>A0A1H1WDH7_9PSED</name>
<feature type="transmembrane region" description="Helical" evidence="9">
    <location>
        <begin position="231"/>
        <end position="249"/>
    </location>
</feature>
<dbReference type="EMBL" id="VZPO01000001">
    <property type="protein sequence ID" value="KAB0508734.1"/>
    <property type="molecule type" value="Genomic_DNA"/>
</dbReference>
<dbReference type="InterPro" id="IPR047817">
    <property type="entry name" value="ABC2_TM_bact-type"/>
</dbReference>
<keyword evidence="7" id="KW-0625">Polysaccharide transport</keyword>
<keyword evidence="5 9" id="KW-0812">Transmembrane</keyword>
<dbReference type="InterPro" id="IPR013525">
    <property type="entry name" value="ABC2_TM"/>
</dbReference>
<keyword evidence="8 9" id="KW-0472">Membrane</keyword>
<dbReference type="Proteomes" id="UP000434925">
    <property type="component" value="Unassembled WGS sequence"/>
</dbReference>
<dbReference type="Proteomes" id="UP000182814">
    <property type="component" value="Chromosome I"/>
</dbReference>
<evidence type="ECO:0000256" key="1">
    <source>
        <dbReference type="ARBA" id="ARBA00004651"/>
    </source>
</evidence>
<comment type="similarity">
    <text evidence="2 9">Belongs to the ABC-2 integral membrane protein family.</text>
</comment>
<evidence type="ECO:0000313" key="12">
    <source>
        <dbReference type="EMBL" id="SDS95064.1"/>
    </source>
</evidence>
<reference evidence="13" key="1">
    <citation type="submission" date="2016-10" db="EMBL/GenBank/DDBJ databases">
        <authorList>
            <person name="Varghese N."/>
            <person name="Submissions S."/>
        </authorList>
    </citation>
    <scope>NUCLEOTIDE SEQUENCE [LARGE SCALE GENOMIC DNA]</scope>
    <source>
        <strain evidence="13">BS3782</strain>
    </source>
</reference>
<dbReference type="PANTHER" id="PTHR30413">
    <property type="entry name" value="INNER MEMBRANE TRANSPORT PERMEASE"/>
    <property type="match status" value="1"/>
</dbReference>